<dbReference type="OrthoDB" id="3439746at2"/>
<dbReference type="RefSeq" id="WP_110004573.1">
    <property type="nucleotide sequence ID" value="NZ_QGTX01000001.1"/>
</dbReference>
<accession>A0A317QHR8</accession>
<dbReference type="SUPFAM" id="SSF55729">
    <property type="entry name" value="Acyl-CoA N-acyltransferases (Nat)"/>
    <property type="match status" value="1"/>
</dbReference>
<keyword evidence="3" id="KW-1185">Reference proteome</keyword>
<evidence type="ECO:0000313" key="3">
    <source>
        <dbReference type="Proteomes" id="UP000246661"/>
    </source>
</evidence>
<feature type="compositionally biased region" description="Basic and acidic residues" evidence="1">
    <location>
        <begin position="90"/>
        <end position="108"/>
    </location>
</feature>
<sequence length="118" mass="12824">MTLPEYRGNGLGTVVGTVVLDRLLEGGRVTRVVGAAPDGKAASRRVAAKVGYRTIAVTGVTKVGLLRRKVDWRNREQDRFAVTWLRVDPAPHPDRARSGDRELLRDLEQALPAGADAP</sequence>
<dbReference type="Proteomes" id="UP000246661">
    <property type="component" value="Unassembled WGS sequence"/>
</dbReference>
<evidence type="ECO:0000313" key="2">
    <source>
        <dbReference type="EMBL" id="PWW21805.1"/>
    </source>
</evidence>
<feature type="region of interest" description="Disordered" evidence="1">
    <location>
        <begin position="90"/>
        <end position="118"/>
    </location>
</feature>
<gene>
    <name evidence="2" type="ORF">JD79_00946</name>
</gene>
<dbReference type="EMBL" id="QGTX01000001">
    <property type="protein sequence ID" value="PWW21805.1"/>
    <property type="molecule type" value="Genomic_DNA"/>
</dbReference>
<comment type="caution">
    <text evidence="2">The sequence shown here is derived from an EMBL/GenBank/DDBJ whole genome shotgun (WGS) entry which is preliminary data.</text>
</comment>
<reference evidence="3" key="1">
    <citation type="submission" date="2018-05" db="EMBL/GenBank/DDBJ databases">
        <authorList>
            <person name="Klenk H.-P."/>
            <person name="Huntemann M."/>
            <person name="Clum A."/>
            <person name="Pillay M."/>
            <person name="Palaniappan K."/>
            <person name="Varghese N."/>
            <person name="Mikhailova N."/>
            <person name="Stamatis D."/>
            <person name="Reddy T."/>
            <person name="Daum C."/>
            <person name="Shapiro N."/>
            <person name="Ivanova N."/>
            <person name="Kyrpides N."/>
            <person name="Woyke T."/>
        </authorList>
    </citation>
    <scope>NUCLEOTIDE SEQUENCE [LARGE SCALE GENOMIC DNA]</scope>
    <source>
        <strain evidence="3">DSM 45417</strain>
    </source>
</reference>
<dbReference type="InterPro" id="IPR016181">
    <property type="entry name" value="Acyl_CoA_acyltransferase"/>
</dbReference>
<dbReference type="AlphaFoldDB" id="A0A317QHR8"/>
<proteinExistence type="predicted"/>
<dbReference type="Gene3D" id="3.40.630.30">
    <property type="match status" value="1"/>
</dbReference>
<evidence type="ECO:0000256" key="1">
    <source>
        <dbReference type="SAM" id="MobiDB-lite"/>
    </source>
</evidence>
<name>A0A317QHR8_9ACTN</name>
<protein>
    <submittedName>
        <fullName evidence="2">Uncharacterized protein</fullName>
    </submittedName>
</protein>
<organism evidence="2 3">
    <name type="scientific">Geodermatophilus normandii</name>
    <dbReference type="NCBI Taxonomy" id="1137989"/>
    <lineage>
        <taxon>Bacteria</taxon>
        <taxon>Bacillati</taxon>
        <taxon>Actinomycetota</taxon>
        <taxon>Actinomycetes</taxon>
        <taxon>Geodermatophilales</taxon>
        <taxon>Geodermatophilaceae</taxon>
        <taxon>Geodermatophilus</taxon>
    </lineage>
</organism>